<dbReference type="InterPro" id="IPR036582">
    <property type="entry name" value="Mao_N_sf"/>
</dbReference>
<evidence type="ECO:0000313" key="5">
    <source>
        <dbReference type="EMBL" id="MFC0273924.1"/>
    </source>
</evidence>
<evidence type="ECO:0000256" key="1">
    <source>
        <dbReference type="ARBA" id="ARBA00022723"/>
    </source>
</evidence>
<proteinExistence type="predicted"/>
<gene>
    <name evidence="5" type="ORF">ACFFIX_21300</name>
</gene>
<dbReference type="SUPFAM" id="SSF88713">
    <property type="entry name" value="Glycoside hydrolase/deacetylase"/>
    <property type="match status" value="1"/>
</dbReference>
<keyword evidence="6" id="KW-1185">Reference proteome</keyword>
<evidence type="ECO:0000259" key="4">
    <source>
        <dbReference type="PROSITE" id="PS51677"/>
    </source>
</evidence>
<dbReference type="InterPro" id="IPR002509">
    <property type="entry name" value="NODB_dom"/>
</dbReference>
<dbReference type="Proteomes" id="UP001589854">
    <property type="component" value="Unassembled WGS sequence"/>
</dbReference>
<dbReference type="Pfam" id="PF01522">
    <property type="entry name" value="Polysacc_deac_1"/>
    <property type="match status" value="1"/>
</dbReference>
<sequence>MFSKKKIFFALVMFLLIPSIVYGNESRLLEAPIYIDDVPINTRYIMREGHLMVPALYLKHTGAYVDWNDQYRSVVFKAKDKMFALPVGKSYSDDFNQSTGKWIRHPLPTSTIDFGGEPFVPLIDVAKKLGMGVRYDPKVNRTFITTNLPIAANSIESAGTTEKLVALTFDDGPEDYYTPKILSILKEKGVPATFFVVGRQITYFPEIMKQIAKDGHGIANHTWHHPDLRYQWSSTVKEEIISTQNEMQKVLGKKPDVFRPPYGAYTKADVAILNEIGMRNILWSVDTLDWSGMSAEAIMEIIHRDASPGGIILQHNFQSKARLLDGTIEALPRIIDDLQKQGYKFVTIQTMLDEQKGQNPPAEGQAIEPPVSQPPAQEKPIDQQPIVPPPAQ</sequence>
<feature type="domain" description="NodB homology" evidence="4">
    <location>
        <begin position="163"/>
        <end position="346"/>
    </location>
</feature>
<dbReference type="Pfam" id="PF07833">
    <property type="entry name" value="Cu_amine_oxidN1"/>
    <property type="match status" value="1"/>
</dbReference>
<name>A0ABV6GLB4_9BACI</name>
<feature type="region of interest" description="Disordered" evidence="3">
    <location>
        <begin position="354"/>
        <end position="392"/>
    </location>
</feature>
<dbReference type="RefSeq" id="WP_251157353.1">
    <property type="nucleotide sequence ID" value="NZ_JBHLVO010000027.1"/>
</dbReference>
<keyword evidence="2" id="KW-0378">Hydrolase</keyword>
<dbReference type="InterPro" id="IPR050248">
    <property type="entry name" value="Polysacc_deacetylase_ArnD"/>
</dbReference>
<evidence type="ECO:0000313" key="6">
    <source>
        <dbReference type="Proteomes" id="UP001589854"/>
    </source>
</evidence>
<dbReference type="EMBL" id="JBHLVO010000027">
    <property type="protein sequence ID" value="MFC0273924.1"/>
    <property type="molecule type" value="Genomic_DNA"/>
</dbReference>
<reference evidence="5 6" key="1">
    <citation type="submission" date="2024-09" db="EMBL/GenBank/DDBJ databases">
        <authorList>
            <person name="Sun Q."/>
            <person name="Mori K."/>
        </authorList>
    </citation>
    <scope>NUCLEOTIDE SEQUENCE [LARGE SCALE GENOMIC DNA]</scope>
    <source>
        <strain evidence="5 6">CCM 7228</strain>
    </source>
</reference>
<dbReference type="PANTHER" id="PTHR10587">
    <property type="entry name" value="GLYCOSYL TRANSFERASE-RELATED"/>
    <property type="match status" value="1"/>
</dbReference>
<dbReference type="InterPro" id="IPR011330">
    <property type="entry name" value="Glyco_hydro/deAcase_b/a-brl"/>
</dbReference>
<evidence type="ECO:0000256" key="2">
    <source>
        <dbReference type="ARBA" id="ARBA00022801"/>
    </source>
</evidence>
<comment type="caution">
    <text evidence="5">The sequence shown here is derived from an EMBL/GenBank/DDBJ whole genome shotgun (WGS) entry which is preliminary data.</text>
</comment>
<dbReference type="PANTHER" id="PTHR10587:SF133">
    <property type="entry name" value="CHITIN DEACETYLASE 1-RELATED"/>
    <property type="match status" value="1"/>
</dbReference>
<accession>A0ABV6GLB4</accession>
<keyword evidence="1" id="KW-0479">Metal-binding</keyword>
<dbReference type="SUPFAM" id="SSF55383">
    <property type="entry name" value="Copper amine oxidase, domain N"/>
    <property type="match status" value="1"/>
</dbReference>
<evidence type="ECO:0000256" key="3">
    <source>
        <dbReference type="SAM" id="MobiDB-lite"/>
    </source>
</evidence>
<dbReference type="PROSITE" id="PS51677">
    <property type="entry name" value="NODB"/>
    <property type="match status" value="1"/>
</dbReference>
<dbReference type="CDD" id="cd10917">
    <property type="entry name" value="CE4_NodB_like_6s_7s"/>
    <property type="match status" value="1"/>
</dbReference>
<organism evidence="5 6">
    <name type="scientific">Metabacillus herbersteinensis</name>
    <dbReference type="NCBI Taxonomy" id="283816"/>
    <lineage>
        <taxon>Bacteria</taxon>
        <taxon>Bacillati</taxon>
        <taxon>Bacillota</taxon>
        <taxon>Bacilli</taxon>
        <taxon>Bacillales</taxon>
        <taxon>Bacillaceae</taxon>
        <taxon>Metabacillus</taxon>
    </lineage>
</organism>
<protein>
    <submittedName>
        <fullName evidence="5">Polysaccharide deacetylase family protein</fullName>
    </submittedName>
</protein>
<dbReference type="Gene3D" id="3.20.20.370">
    <property type="entry name" value="Glycoside hydrolase/deacetylase"/>
    <property type="match status" value="1"/>
</dbReference>
<dbReference type="InterPro" id="IPR012854">
    <property type="entry name" value="Cu_amine_oxidase-like_N"/>
</dbReference>